<comment type="subcellular location">
    <subcellularLocation>
        <location evidence="2 12">Cytoplasm</location>
    </subcellularLocation>
    <subcellularLocation>
        <location evidence="1">Endoplasmic reticulum</location>
    </subcellularLocation>
    <subcellularLocation>
        <location evidence="3">Nucleus</location>
        <location evidence="3">Nucleolus</location>
    </subcellularLocation>
</comment>
<feature type="repeat" description="TPR" evidence="13">
    <location>
        <begin position="151"/>
        <end position="184"/>
    </location>
</feature>
<evidence type="ECO:0000256" key="3">
    <source>
        <dbReference type="ARBA" id="ARBA00004604"/>
    </source>
</evidence>
<sequence>MQQMEEEEQQEQLLNLGSLYVFQRIRETQRNYGLQHGDYQRYRTYCYNKINKLRRQMQFTHGKRFQKKVIQDVVKNDPRVLQVLLYQAEKNWAHAMTLKQLINSGVNKKINKRQVKVYLVKKFKRAIQYSKQLTTICEQRTEKRTSLESEAYTWYLQGLYHFETEKWEKALESFAKCYTIYEQIIKVCDQFSSGVYQERLEQLNQQIRYCNAKAKRLATLSADELTKMLKDQSDPIMIAKFQEMLEEQRQAKMTQQQGVFEIEYQDSKLPIKNEKVVKLILKIQESKLIGDMDSFTTLFSLYDEASKYVKIDKDQSTSEQEKEIHTKVLGYINYQRQSATLDRNEMHIKQYTEKFIKEDGVNNLQNLQTKKALKLKLTTPQEIIKYCDNYSQILRQIMDEERFNKDITLFKILDAKEFFCKALRCFFVGCLYFTNEKYREAYSLLKYHDDLSRIADRKYTENKLEPHALLKLLIPLSIQIQNKSKLNGLKLQQEQVKIIGQEIQNIGLEDKQNCKTLFELLESPEQITLDNVLLYKPADLVSLMQPIPPKPIQLDIAHSYLIYPTLEEQKKGGFWGKLNIFKKQ</sequence>
<dbReference type="PANTHER" id="PTHR12860">
    <property type="entry name" value="SIGNAL RECOGNITION PARTICLE 68 KDA PROTEIN"/>
    <property type="match status" value="1"/>
</dbReference>
<dbReference type="InterPro" id="IPR034652">
    <property type="entry name" value="SRP68-RBD"/>
</dbReference>
<keyword evidence="10 12" id="KW-0687">Ribonucleoprotein</keyword>
<dbReference type="CDD" id="cd15481">
    <property type="entry name" value="SRP68-RBD"/>
    <property type="match status" value="1"/>
</dbReference>
<comment type="similarity">
    <text evidence="4 12">Belongs to the SRP68 family.</text>
</comment>
<keyword evidence="15" id="KW-1185">Reference proteome</keyword>
<dbReference type="GO" id="GO:0005730">
    <property type="term" value="C:nucleolus"/>
    <property type="evidence" value="ECO:0007669"/>
    <property type="project" value="UniProtKB-SubCell"/>
</dbReference>
<evidence type="ECO:0000313" key="14">
    <source>
        <dbReference type="EMBL" id="CAD8071752.1"/>
    </source>
</evidence>
<dbReference type="GO" id="GO:0008312">
    <property type="term" value="F:7S RNA binding"/>
    <property type="evidence" value="ECO:0007669"/>
    <property type="project" value="InterPro"/>
</dbReference>
<organism evidence="14 15">
    <name type="scientific">Paramecium primaurelia</name>
    <dbReference type="NCBI Taxonomy" id="5886"/>
    <lineage>
        <taxon>Eukaryota</taxon>
        <taxon>Sar</taxon>
        <taxon>Alveolata</taxon>
        <taxon>Ciliophora</taxon>
        <taxon>Intramacronucleata</taxon>
        <taxon>Oligohymenophorea</taxon>
        <taxon>Peniculida</taxon>
        <taxon>Parameciidae</taxon>
        <taxon>Paramecium</taxon>
    </lineage>
</organism>
<evidence type="ECO:0000256" key="5">
    <source>
        <dbReference type="ARBA" id="ARBA00022490"/>
    </source>
</evidence>
<keyword evidence="5 12" id="KW-0963">Cytoplasm</keyword>
<accession>A0A8S1LZM2</accession>
<evidence type="ECO:0000256" key="13">
    <source>
        <dbReference type="PROSITE-ProRule" id="PRU00339"/>
    </source>
</evidence>
<comment type="function">
    <text evidence="12">Component of the signal recognition particle (SRP) complex, a ribonucleoprotein complex that mediates the cotranslational targeting of secretory and membrane proteins to the endoplasmic reticulum (ER). The SRP complex interacts with the signal sequence in nascent secretory and membrane proteins and directs them to the membrane of the ER.</text>
</comment>
<keyword evidence="8 12" id="KW-0733">Signal recognition particle</keyword>
<dbReference type="GO" id="GO:0005786">
    <property type="term" value="C:signal recognition particle, endoplasmic reticulum targeting"/>
    <property type="evidence" value="ECO:0007669"/>
    <property type="project" value="UniProtKB-KW"/>
</dbReference>
<evidence type="ECO:0000256" key="4">
    <source>
        <dbReference type="ARBA" id="ARBA00009352"/>
    </source>
</evidence>
<gene>
    <name evidence="14" type="ORF">PPRIM_AZ9-3.1.T0480034</name>
</gene>
<dbReference type="GO" id="GO:0005829">
    <property type="term" value="C:cytosol"/>
    <property type="evidence" value="ECO:0007669"/>
    <property type="project" value="UniProtKB-ARBA"/>
</dbReference>
<dbReference type="GO" id="GO:0005783">
    <property type="term" value="C:endoplasmic reticulum"/>
    <property type="evidence" value="ECO:0007669"/>
    <property type="project" value="UniProtKB-SubCell"/>
</dbReference>
<keyword evidence="6" id="KW-0256">Endoplasmic reticulum</keyword>
<name>A0A8S1LZM2_PARPR</name>
<evidence type="ECO:0000256" key="12">
    <source>
        <dbReference type="PIRNR" id="PIRNR038995"/>
    </source>
</evidence>
<keyword evidence="7 12" id="KW-0694">RNA-binding</keyword>
<dbReference type="InterPro" id="IPR019734">
    <property type="entry name" value="TPR_rpt"/>
</dbReference>
<dbReference type="GO" id="GO:0006614">
    <property type="term" value="P:SRP-dependent cotranslational protein targeting to membrane"/>
    <property type="evidence" value="ECO:0007669"/>
    <property type="project" value="InterPro"/>
</dbReference>
<dbReference type="EMBL" id="CAJJDM010000048">
    <property type="protein sequence ID" value="CAD8071752.1"/>
    <property type="molecule type" value="Genomic_DNA"/>
</dbReference>
<evidence type="ECO:0000256" key="7">
    <source>
        <dbReference type="ARBA" id="ARBA00022884"/>
    </source>
</evidence>
<evidence type="ECO:0000256" key="9">
    <source>
        <dbReference type="ARBA" id="ARBA00023242"/>
    </source>
</evidence>
<evidence type="ECO:0000256" key="1">
    <source>
        <dbReference type="ARBA" id="ARBA00004240"/>
    </source>
</evidence>
<dbReference type="InterPro" id="IPR026258">
    <property type="entry name" value="SRP68"/>
</dbReference>
<dbReference type="FunFam" id="1.10.3450.40:FF:000001">
    <property type="entry name" value="Signal recognition particle subunit SRP68"/>
    <property type="match status" value="1"/>
</dbReference>
<evidence type="ECO:0000256" key="2">
    <source>
        <dbReference type="ARBA" id="ARBA00004496"/>
    </source>
</evidence>
<dbReference type="Pfam" id="PF16969">
    <property type="entry name" value="SRP68"/>
    <property type="match status" value="1"/>
</dbReference>
<evidence type="ECO:0000256" key="8">
    <source>
        <dbReference type="ARBA" id="ARBA00023135"/>
    </source>
</evidence>
<dbReference type="PROSITE" id="PS50005">
    <property type="entry name" value="TPR"/>
    <property type="match status" value="1"/>
</dbReference>
<evidence type="ECO:0000256" key="11">
    <source>
        <dbReference type="ARBA" id="ARBA00029498"/>
    </source>
</evidence>
<evidence type="ECO:0000256" key="10">
    <source>
        <dbReference type="ARBA" id="ARBA00023274"/>
    </source>
</evidence>
<dbReference type="OMA" id="NYDLISW"/>
<dbReference type="GO" id="GO:0005047">
    <property type="term" value="F:signal recognition particle binding"/>
    <property type="evidence" value="ECO:0007669"/>
    <property type="project" value="InterPro"/>
</dbReference>
<dbReference type="GO" id="GO:0030942">
    <property type="term" value="F:endoplasmic reticulum signal peptide binding"/>
    <property type="evidence" value="ECO:0007669"/>
    <property type="project" value="InterPro"/>
</dbReference>
<protein>
    <recommendedName>
        <fullName evidence="11 12">Signal recognition particle subunit SRP68</fullName>
        <shortName evidence="12">SRP68</shortName>
    </recommendedName>
</protein>
<dbReference type="AlphaFoldDB" id="A0A8S1LZM2"/>
<evidence type="ECO:0000313" key="15">
    <source>
        <dbReference type="Proteomes" id="UP000688137"/>
    </source>
</evidence>
<dbReference type="Proteomes" id="UP000688137">
    <property type="component" value="Unassembled WGS sequence"/>
</dbReference>
<dbReference type="PIRSF" id="PIRSF038995">
    <property type="entry name" value="SRP68"/>
    <property type="match status" value="1"/>
</dbReference>
<reference evidence="14" key="1">
    <citation type="submission" date="2021-01" db="EMBL/GenBank/DDBJ databases">
        <authorList>
            <consortium name="Genoscope - CEA"/>
            <person name="William W."/>
        </authorList>
    </citation>
    <scope>NUCLEOTIDE SEQUENCE</scope>
</reference>
<keyword evidence="13" id="KW-0802">TPR repeat</keyword>
<proteinExistence type="inferred from homology"/>
<evidence type="ECO:0000256" key="6">
    <source>
        <dbReference type="ARBA" id="ARBA00022824"/>
    </source>
</evidence>
<keyword evidence="9" id="KW-0539">Nucleus</keyword>
<dbReference type="PANTHER" id="PTHR12860:SF0">
    <property type="entry name" value="SIGNAL RECOGNITION PARTICLE SUBUNIT SRP68"/>
    <property type="match status" value="1"/>
</dbReference>
<comment type="caution">
    <text evidence="14">The sequence shown here is derived from an EMBL/GenBank/DDBJ whole genome shotgun (WGS) entry which is preliminary data.</text>
</comment>